<accession>A0A0F9YI85</accession>
<feature type="transmembrane region" description="Helical" evidence="3">
    <location>
        <begin position="263"/>
        <end position="280"/>
    </location>
</feature>
<feature type="transmembrane region" description="Helical" evidence="3">
    <location>
        <begin position="222"/>
        <end position="242"/>
    </location>
</feature>
<keyword evidence="2" id="KW-0802">TPR repeat</keyword>
<evidence type="ECO:0000256" key="3">
    <source>
        <dbReference type="SAM" id="Phobius"/>
    </source>
</evidence>
<gene>
    <name evidence="4" type="ORF">UR21_C0013G0033</name>
</gene>
<dbReference type="PANTHER" id="PTHR44227:SF3">
    <property type="entry name" value="PROTEIN O-MANNOSYL-TRANSFERASE TMTC4"/>
    <property type="match status" value="1"/>
</dbReference>
<sequence length="449" mass="52198">MARKNSISFIKQNKFVLILVLIGLFIFFNSLFNGFVWDDEELIVNNVIIHSFSNLTSFFAGGAFNSGGTGSLSGVFYKPIMTLCFSLLYTIFGNRPIVFHLFSIIIHIINSILVFFLFKEFFPHLEAKRKELVSFIVSLFFLLHPLYSEVVFYISNFQDLLFMFFGLSAFLLILKKRISVVNILLITFLFLCSLLSKETGLVLIIISSLYSFLFKRKEKGFFWVYIAGFTSVVMYSLMRFGIAKQFFPNNNLAPIARINLVERLINLPKILLFYIQNFFVPINFSVNQNWLVKSLNLREFYIPLIVILVFFTFIFLMTFLLWKKKISLGKLYFFFLSWFILGLLPHIQIFPLDATATGRWFYLPSLGLFGMISVLVLLLTDKLKSNQRKTLLIIIILIVTIFGIRTFVRSFDWRNGLTFYSKEIKLSGDNFSLENNLGVELYRIGKLDD</sequence>
<feature type="transmembrane region" description="Helical" evidence="3">
    <location>
        <begin position="15"/>
        <end position="37"/>
    </location>
</feature>
<evidence type="ECO:0000313" key="4">
    <source>
        <dbReference type="EMBL" id="KKP31239.1"/>
    </source>
</evidence>
<dbReference type="EMBL" id="LBOI01000013">
    <property type="protein sequence ID" value="KKP31239.1"/>
    <property type="molecule type" value="Genomic_DNA"/>
</dbReference>
<feature type="transmembrane region" description="Helical" evidence="3">
    <location>
        <begin position="331"/>
        <end position="349"/>
    </location>
</feature>
<feature type="transmembrane region" description="Helical" evidence="3">
    <location>
        <begin position="75"/>
        <end position="92"/>
    </location>
</feature>
<name>A0A0F9YI85_9BACT</name>
<feature type="transmembrane region" description="Helical" evidence="3">
    <location>
        <begin position="153"/>
        <end position="174"/>
    </location>
</feature>
<protein>
    <recommendedName>
        <fullName evidence="6">Glycosyltransferase RgtA/B/C/D-like domain-containing protein</fullName>
    </recommendedName>
</protein>
<evidence type="ECO:0008006" key="6">
    <source>
        <dbReference type="Google" id="ProtNLM"/>
    </source>
</evidence>
<feature type="transmembrane region" description="Helical" evidence="3">
    <location>
        <begin position="43"/>
        <end position="63"/>
    </location>
</feature>
<evidence type="ECO:0000256" key="2">
    <source>
        <dbReference type="ARBA" id="ARBA00022803"/>
    </source>
</evidence>
<feature type="transmembrane region" description="Helical" evidence="3">
    <location>
        <begin position="361"/>
        <end position="379"/>
    </location>
</feature>
<dbReference type="InterPro" id="IPR052346">
    <property type="entry name" value="O-mannosyl-transferase_TMTC"/>
</dbReference>
<feature type="transmembrane region" description="Helical" evidence="3">
    <location>
        <begin position="391"/>
        <end position="408"/>
    </location>
</feature>
<evidence type="ECO:0000256" key="1">
    <source>
        <dbReference type="ARBA" id="ARBA00022737"/>
    </source>
</evidence>
<feature type="transmembrane region" description="Helical" evidence="3">
    <location>
        <begin position="300"/>
        <end position="322"/>
    </location>
</feature>
<proteinExistence type="predicted"/>
<evidence type="ECO:0000313" key="5">
    <source>
        <dbReference type="Proteomes" id="UP000034803"/>
    </source>
</evidence>
<comment type="caution">
    <text evidence="4">The sequence shown here is derived from an EMBL/GenBank/DDBJ whole genome shotgun (WGS) entry which is preliminary data.</text>
</comment>
<keyword evidence="1" id="KW-0677">Repeat</keyword>
<keyword evidence="3" id="KW-0472">Membrane</keyword>
<dbReference type="Proteomes" id="UP000034803">
    <property type="component" value="Unassembled WGS sequence"/>
</dbReference>
<keyword evidence="3" id="KW-0812">Transmembrane</keyword>
<feature type="transmembrane region" description="Helical" evidence="3">
    <location>
        <begin position="98"/>
        <end position="118"/>
    </location>
</feature>
<feature type="transmembrane region" description="Helical" evidence="3">
    <location>
        <begin position="181"/>
        <end position="210"/>
    </location>
</feature>
<reference evidence="4 5" key="1">
    <citation type="journal article" date="2015" name="Nature">
        <title>rRNA introns, odd ribosomes, and small enigmatic genomes across a large radiation of phyla.</title>
        <authorList>
            <person name="Brown C.T."/>
            <person name="Hug L.A."/>
            <person name="Thomas B.C."/>
            <person name="Sharon I."/>
            <person name="Castelle C.J."/>
            <person name="Singh A."/>
            <person name="Wilkins M.J."/>
            <person name="Williams K.H."/>
            <person name="Banfield J.F."/>
        </authorList>
    </citation>
    <scope>NUCLEOTIDE SEQUENCE [LARGE SCALE GENOMIC DNA]</scope>
</reference>
<dbReference type="AlphaFoldDB" id="A0A0F9YI85"/>
<dbReference type="PANTHER" id="PTHR44227">
    <property type="match status" value="1"/>
</dbReference>
<keyword evidence="3" id="KW-1133">Transmembrane helix</keyword>
<organism evidence="4 5">
    <name type="scientific">Candidatus Woesebacteria bacterium GW2011_GWC2_31_9</name>
    <dbReference type="NCBI Taxonomy" id="1618586"/>
    <lineage>
        <taxon>Bacteria</taxon>
        <taxon>Candidatus Woeseibacteriota</taxon>
    </lineage>
</organism>